<reference evidence="1 2" key="1">
    <citation type="submission" date="2019-07" db="EMBL/GenBank/DDBJ databases">
        <title>Complete genome sequence of bacteriophage infecting Erwinia pyrifoliae.</title>
        <authorList>
            <person name="Kim S.G."/>
            <person name="Park S.C."/>
        </authorList>
    </citation>
    <scope>NUCLEOTIDE SEQUENCE [LARGE SCALE GENOMIC DNA]</scope>
</reference>
<sequence>MTIKQLTTDSINLLSFWDLDDGQQAEQVETFGQESAEDGNYFIYADQVYAMADCMREEPHTEAGADGWHGSFSETAFSRLLVRLVDDNEAVMLGRES</sequence>
<dbReference type="EMBL" id="MN184886">
    <property type="protein sequence ID" value="QEQ94819.1"/>
    <property type="molecule type" value="Genomic_DNA"/>
</dbReference>
<name>A0A5J6DAC5_9CAUD</name>
<gene>
    <name evidence="1" type="ORF">pEpSNUABM08_72</name>
</gene>
<accession>A0A5J6DAC5</accession>
<proteinExistence type="predicted"/>
<keyword evidence="2" id="KW-1185">Reference proteome</keyword>
<evidence type="ECO:0000313" key="2">
    <source>
        <dbReference type="Proteomes" id="UP000325507"/>
    </source>
</evidence>
<organism evidence="1 2">
    <name type="scientific">Erwinia phage pEp_SNUABM_08</name>
    <dbReference type="NCBI Taxonomy" id="2593268"/>
    <lineage>
        <taxon>Viruses</taxon>
        <taxon>Duplodnaviria</taxon>
        <taxon>Heunggongvirae</taxon>
        <taxon>Uroviricota</taxon>
        <taxon>Caudoviricetes</taxon>
        <taxon>Casjensviridae</taxon>
        <taxon>Gwanakrovirus</taxon>
        <taxon>Gwanakrovirus SNUABM08</taxon>
    </lineage>
</organism>
<evidence type="ECO:0000313" key="1">
    <source>
        <dbReference type="EMBL" id="QEQ94819.1"/>
    </source>
</evidence>
<dbReference type="Proteomes" id="UP000325507">
    <property type="component" value="Segment"/>
</dbReference>
<protein>
    <submittedName>
        <fullName evidence="1">Uncharacterized protein</fullName>
    </submittedName>
</protein>